<feature type="transmembrane region" description="Helical" evidence="10">
    <location>
        <begin position="395"/>
        <end position="415"/>
    </location>
</feature>
<keyword evidence="7 10" id="KW-0472">Membrane</keyword>
<keyword evidence="6" id="KW-0406">Ion transport</keyword>
<accession>A0A443PLH2</accession>
<feature type="region of interest" description="Disordered" evidence="9">
    <location>
        <begin position="96"/>
        <end position="137"/>
    </location>
</feature>
<dbReference type="PANTHER" id="PTHR33650">
    <property type="entry name" value="CHLOROPLAST ENVELOPE MEMBRANE PROTEIN-RELATED"/>
    <property type="match status" value="1"/>
</dbReference>
<evidence type="ECO:0000256" key="5">
    <source>
        <dbReference type="ARBA" id="ARBA00022989"/>
    </source>
</evidence>
<gene>
    <name evidence="11" type="ORF">CKAN_02073400</name>
</gene>
<evidence type="ECO:0000256" key="2">
    <source>
        <dbReference type="ARBA" id="ARBA00022448"/>
    </source>
</evidence>
<evidence type="ECO:0000256" key="3">
    <source>
        <dbReference type="ARBA" id="ARBA00022692"/>
    </source>
</evidence>
<keyword evidence="5 10" id="KW-1133">Transmembrane helix</keyword>
<dbReference type="Proteomes" id="UP000283530">
    <property type="component" value="Unassembled WGS sequence"/>
</dbReference>
<dbReference type="Pfam" id="PF03040">
    <property type="entry name" value="CemA"/>
    <property type="match status" value="1"/>
</dbReference>
<evidence type="ECO:0000313" key="11">
    <source>
        <dbReference type="EMBL" id="RWR91572.1"/>
    </source>
</evidence>
<dbReference type="STRING" id="337451.A0A443PLH2"/>
<dbReference type="PANTHER" id="PTHR33650:SF1">
    <property type="entry name" value="CHLOROPLAST ENVELOPE MEMBRANE PROTEIN"/>
    <property type="match status" value="1"/>
</dbReference>
<sequence>MVVRVVLGLSRERELKMEKERERKRRERENERKGRGRAGGRAKNREKGRSQVCREGGVEKCCFMFMLFLMSTCAVLCENVIIPNHRRGQQLFRRAFPSHHAPPNSNSLVSSFPGGSGGKKRLSGLIPNAKSGSSSSGKRTWWQKFFLDEGWDWFGLKEDDMLEEPQVSTTTGQAPAEGEQQLSEEEIFEAWKRRAEAISELREAQEDARNMESREWEDWLVEGTPGAAADDSSRGQDWEEGTGLGDSAWDIPMDPSEIMPGRGMAGSLRDLVFRNAEDELLYEDRVFRFASINSGKFLALLIIIPWTLGFVVHDYVLMPFLDRYVKTVPLAAEILDVRRHQKLEMIKTLEVEKARFRFEVEIGKSPPLSDEEVWWALRHKAIELRDEWRLENRRAFANILSDMVFGIALFILVYFNQSKVALLKFTGYKLLNNISDTGKAFLIILVTDIFLGYHSESGWQTLIEIILEHYGLEVDQAAITIFVCLVPVVIDACVKLWLFKFLPRLSPNITNIFREMKRH</sequence>
<comment type="subcellular location">
    <subcellularLocation>
        <location evidence="1">Membrane</location>
        <topology evidence="1">Multi-pass membrane protein</topology>
    </subcellularLocation>
</comment>
<name>A0A443PLH2_9MAGN</name>
<keyword evidence="4" id="KW-0375">Hydrogen ion transport</keyword>
<organism evidence="11 12">
    <name type="scientific">Cinnamomum micranthum f. kanehirae</name>
    <dbReference type="NCBI Taxonomy" id="337451"/>
    <lineage>
        <taxon>Eukaryota</taxon>
        <taxon>Viridiplantae</taxon>
        <taxon>Streptophyta</taxon>
        <taxon>Embryophyta</taxon>
        <taxon>Tracheophyta</taxon>
        <taxon>Spermatophyta</taxon>
        <taxon>Magnoliopsida</taxon>
        <taxon>Magnoliidae</taxon>
        <taxon>Laurales</taxon>
        <taxon>Lauraceae</taxon>
        <taxon>Cinnamomum</taxon>
    </lineage>
</organism>
<evidence type="ECO:0000313" key="12">
    <source>
        <dbReference type="Proteomes" id="UP000283530"/>
    </source>
</evidence>
<dbReference type="OrthoDB" id="1748043at2759"/>
<feature type="compositionally biased region" description="Basic and acidic residues" evidence="9">
    <location>
        <begin position="16"/>
        <end position="33"/>
    </location>
</feature>
<evidence type="ECO:0000256" key="4">
    <source>
        <dbReference type="ARBA" id="ARBA00022781"/>
    </source>
</evidence>
<dbReference type="InterPro" id="IPR004282">
    <property type="entry name" value="CemA"/>
</dbReference>
<evidence type="ECO:0000256" key="10">
    <source>
        <dbReference type="SAM" id="Phobius"/>
    </source>
</evidence>
<evidence type="ECO:0000256" key="1">
    <source>
        <dbReference type="ARBA" id="ARBA00004141"/>
    </source>
</evidence>
<comment type="caution">
    <text evidence="11">The sequence shown here is derived from an EMBL/GenBank/DDBJ whole genome shotgun (WGS) entry which is preliminary data.</text>
</comment>
<feature type="transmembrane region" description="Helical" evidence="10">
    <location>
        <begin position="297"/>
        <end position="317"/>
    </location>
</feature>
<evidence type="ECO:0000256" key="7">
    <source>
        <dbReference type="ARBA" id="ARBA00023136"/>
    </source>
</evidence>
<dbReference type="GO" id="GO:0016020">
    <property type="term" value="C:membrane"/>
    <property type="evidence" value="ECO:0007669"/>
    <property type="project" value="UniProtKB-SubCell"/>
</dbReference>
<keyword evidence="12" id="KW-1185">Reference proteome</keyword>
<feature type="region of interest" description="Disordered" evidence="9">
    <location>
        <begin position="16"/>
        <end position="50"/>
    </location>
</feature>
<evidence type="ECO:0000256" key="8">
    <source>
        <dbReference type="ARBA" id="ARBA00043980"/>
    </source>
</evidence>
<keyword evidence="3 10" id="KW-0812">Transmembrane</keyword>
<protein>
    <submittedName>
        <fullName evidence="11">Chloroplast envelope membrane protein isoform X3</fullName>
    </submittedName>
</protein>
<dbReference type="GO" id="GO:1902600">
    <property type="term" value="P:proton transmembrane transport"/>
    <property type="evidence" value="ECO:0007669"/>
    <property type="project" value="UniProtKB-KW"/>
</dbReference>
<proteinExistence type="inferred from homology"/>
<keyword evidence="2" id="KW-0813">Transport</keyword>
<feature type="region of interest" description="Disordered" evidence="9">
    <location>
        <begin position="225"/>
        <end position="251"/>
    </location>
</feature>
<comment type="similarity">
    <text evidence="8">Belongs to the CemA family.</text>
</comment>
<reference evidence="11 12" key="1">
    <citation type="journal article" date="2019" name="Nat. Plants">
        <title>Stout camphor tree genome fills gaps in understanding of flowering plant genome evolution.</title>
        <authorList>
            <person name="Chaw S.M."/>
            <person name="Liu Y.C."/>
            <person name="Wu Y.W."/>
            <person name="Wang H.Y."/>
            <person name="Lin C.I."/>
            <person name="Wu C.S."/>
            <person name="Ke H.M."/>
            <person name="Chang L.Y."/>
            <person name="Hsu C.Y."/>
            <person name="Yang H.T."/>
            <person name="Sudianto E."/>
            <person name="Hsu M.H."/>
            <person name="Wu K.P."/>
            <person name="Wang L.N."/>
            <person name="Leebens-Mack J.H."/>
            <person name="Tsai I.J."/>
        </authorList>
    </citation>
    <scope>NUCLEOTIDE SEQUENCE [LARGE SCALE GENOMIC DNA]</scope>
    <source>
        <strain evidence="12">cv. Chaw 1501</strain>
        <tissue evidence="11">Young leaves</tissue>
    </source>
</reference>
<feature type="transmembrane region" description="Helical" evidence="10">
    <location>
        <begin position="477"/>
        <end position="498"/>
    </location>
</feature>
<evidence type="ECO:0000256" key="6">
    <source>
        <dbReference type="ARBA" id="ARBA00023065"/>
    </source>
</evidence>
<evidence type="ECO:0000256" key="9">
    <source>
        <dbReference type="SAM" id="MobiDB-lite"/>
    </source>
</evidence>
<dbReference type="EMBL" id="QPKB01000008">
    <property type="protein sequence ID" value="RWR91572.1"/>
    <property type="molecule type" value="Genomic_DNA"/>
</dbReference>
<dbReference type="AlphaFoldDB" id="A0A443PLH2"/>